<evidence type="ECO:0000256" key="1">
    <source>
        <dbReference type="ARBA" id="ARBA00005031"/>
    </source>
</evidence>
<proteinExistence type="inferred from homology"/>
<comment type="subcellular location">
    <subcellularLocation>
        <location evidence="11">Cytoplasm</location>
    </subcellularLocation>
    <subcellularLocation>
        <location evidence="11">Secreted</location>
    </subcellularLocation>
    <subcellularLocation>
        <location evidence="11">Cell surface</location>
    </subcellularLocation>
    <text evidence="11">Fractions of enolase are present in both the cytoplasm and on the cell surface.</text>
</comment>
<dbReference type="PROSITE" id="PS00164">
    <property type="entry name" value="ENOLASE"/>
    <property type="match status" value="1"/>
</dbReference>
<dbReference type="PANTHER" id="PTHR11902">
    <property type="entry name" value="ENOLASE"/>
    <property type="match status" value="1"/>
</dbReference>
<dbReference type="InterPro" id="IPR020809">
    <property type="entry name" value="Enolase_CS"/>
</dbReference>
<dbReference type="GO" id="GO:0004634">
    <property type="term" value="F:phosphopyruvate hydratase activity"/>
    <property type="evidence" value="ECO:0007669"/>
    <property type="project" value="UniProtKB-UniRule"/>
</dbReference>
<dbReference type="GO" id="GO:0006096">
    <property type="term" value="P:glycolytic process"/>
    <property type="evidence" value="ECO:0007669"/>
    <property type="project" value="UniProtKB-UniRule"/>
</dbReference>
<comment type="pathway">
    <text evidence="1 11">Carbohydrate degradation; glycolysis; pyruvate from D-glyceraldehyde 3-phosphate: step 4/5.</text>
</comment>
<evidence type="ECO:0000256" key="14">
    <source>
        <dbReference type="PIRSR" id="PIRSR001400-3"/>
    </source>
</evidence>
<dbReference type="RefSeq" id="WP_028962755.1">
    <property type="nucleotide sequence ID" value="NZ_FWWY01000001.1"/>
</dbReference>
<dbReference type="Pfam" id="PF00113">
    <property type="entry name" value="Enolase_C"/>
    <property type="match status" value="1"/>
</dbReference>
<dbReference type="GO" id="GO:0009986">
    <property type="term" value="C:cell surface"/>
    <property type="evidence" value="ECO:0007669"/>
    <property type="project" value="UniProtKB-SubCell"/>
</dbReference>
<dbReference type="OrthoDB" id="9804716at2"/>
<evidence type="ECO:0000259" key="16">
    <source>
        <dbReference type="SMART" id="SM01193"/>
    </source>
</evidence>
<keyword evidence="8 11" id="KW-0324">Glycolysis</keyword>
<dbReference type="InterPro" id="IPR020811">
    <property type="entry name" value="Enolase_N"/>
</dbReference>
<dbReference type="AlphaFoldDB" id="A0A1W1W918"/>
<accession>A0A1W1W918</accession>
<keyword evidence="11" id="KW-0963">Cytoplasm</keyword>
<feature type="domain" description="Enolase C-terminal TIM barrel" evidence="15">
    <location>
        <begin position="140"/>
        <end position="423"/>
    </location>
</feature>
<evidence type="ECO:0000256" key="6">
    <source>
        <dbReference type="ARBA" id="ARBA00022723"/>
    </source>
</evidence>
<feature type="binding site" evidence="13">
    <location>
        <position position="284"/>
    </location>
    <ligand>
        <name>substrate</name>
    </ligand>
</feature>
<evidence type="ECO:0000313" key="18">
    <source>
        <dbReference type="Proteomes" id="UP000192660"/>
    </source>
</evidence>
<dbReference type="EMBL" id="FWWY01000001">
    <property type="protein sequence ID" value="SMC02692.1"/>
    <property type="molecule type" value="Genomic_DNA"/>
</dbReference>
<dbReference type="SFLD" id="SFLDS00001">
    <property type="entry name" value="Enolase"/>
    <property type="match status" value="1"/>
</dbReference>
<feature type="binding site" evidence="13">
    <location>
        <begin position="363"/>
        <end position="366"/>
    </location>
    <ligand>
        <name>substrate</name>
    </ligand>
</feature>
<evidence type="ECO:0000256" key="10">
    <source>
        <dbReference type="ARBA" id="ARBA00048951"/>
    </source>
</evidence>
<dbReference type="SMART" id="SM01193">
    <property type="entry name" value="Enolase_N"/>
    <property type="match status" value="1"/>
</dbReference>
<feature type="binding site" evidence="13">
    <location>
        <position position="156"/>
    </location>
    <ligand>
        <name>substrate</name>
    </ligand>
</feature>
<dbReference type="UniPathway" id="UPA00109">
    <property type="reaction ID" value="UER00187"/>
</dbReference>
<evidence type="ECO:0000256" key="7">
    <source>
        <dbReference type="ARBA" id="ARBA00022842"/>
    </source>
</evidence>
<comment type="function">
    <text evidence="11">Catalyzes the reversible conversion of 2-phosphoglycerate (2-PG) into phosphoenolpyruvate (PEP). It is essential for the degradation of carbohydrates via glycolysis.</text>
</comment>
<feature type="binding site" evidence="11">
    <location>
        <position position="365"/>
    </location>
    <ligand>
        <name>(2R)-2-phosphoglycerate</name>
        <dbReference type="ChEBI" id="CHEBI:58289"/>
    </ligand>
</feature>
<evidence type="ECO:0000313" key="17">
    <source>
        <dbReference type="EMBL" id="SMC02692.1"/>
    </source>
</evidence>
<feature type="binding site" evidence="13">
    <location>
        <position position="165"/>
    </location>
    <ligand>
        <name>substrate</name>
    </ligand>
</feature>
<comment type="catalytic activity">
    <reaction evidence="10">
        <text>(2R)-2-phosphoglycerate = phosphoenolpyruvate + H2O</text>
        <dbReference type="Rhea" id="RHEA:10164"/>
        <dbReference type="ChEBI" id="CHEBI:15377"/>
        <dbReference type="ChEBI" id="CHEBI:58289"/>
        <dbReference type="ChEBI" id="CHEBI:58702"/>
        <dbReference type="EC" id="4.2.1.11"/>
    </reaction>
    <physiologicalReaction direction="left-to-right" evidence="10">
        <dbReference type="Rhea" id="RHEA:10165"/>
    </physiologicalReaction>
</comment>
<evidence type="ECO:0000256" key="8">
    <source>
        <dbReference type="ARBA" id="ARBA00023152"/>
    </source>
</evidence>
<feature type="domain" description="Enolase N-terminal" evidence="16">
    <location>
        <begin position="5"/>
        <end position="135"/>
    </location>
</feature>
<keyword evidence="9 11" id="KW-0456">Lyase</keyword>
<evidence type="ECO:0000259" key="15">
    <source>
        <dbReference type="SMART" id="SM01192"/>
    </source>
</evidence>
<evidence type="ECO:0000256" key="12">
    <source>
        <dbReference type="PIRSR" id="PIRSR001400-1"/>
    </source>
</evidence>
<feature type="binding site" evidence="13">
    <location>
        <position position="387"/>
    </location>
    <ligand>
        <name>substrate</name>
    </ligand>
</feature>
<dbReference type="SFLD" id="SFLDF00002">
    <property type="entry name" value="enolase"/>
    <property type="match status" value="1"/>
</dbReference>
<evidence type="ECO:0000256" key="11">
    <source>
        <dbReference type="HAMAP-Rule" id="MF_00318"/>
    </source>
</evidence>
<keyword evidence="6 11" id="KW-0479">Metal-binding</keyword>
<dbReference type="Pfam" id="PF03952">
    <property type="entry name" value="Enolase_N"/>
    <property type="match status" value="1"/>
</dbReference>
<feature type="binding site" evidence="11">
    <location>
        <position position="336"/>
    </location>
    <ligand>
        <name>(2R)-2-phosphoglycerate</name>
        <dbReference type="ChEBI" id="CHEBI:58289"/>
    </ligand>
</feature>
<protein>
    <recommendedName>
        <fullName evidence="4 11">Enolase</fullName>
        <ecNumber evidence="3 11">4.2.1.11</ecNumber>
    </recommendedName>
    <alternativeName>
        <fullName evidence="11">2-phospho-D-glycerate hydro-lyase</fullName>
    </alternativeName>
    <alternativeName>
        <fullName evidence="11">2-phosphoglycerate dehydratase</fullName>
    </alternativeName>
</protein>
<gene>
    <name evidence="11" type="primary">eno</name>
    <name evidence="17" type="ORF">SAMN00768000_0717</name>
</gene>
<reference evidence="18" key="1">
    <citation type="submission" date="2017-04" db="EMBL/GenBank/DDBJ databases">
        <authorList>
            <person name="Varghese N."/>
            <person name="Submissions S."/>
        </authorList>
    </citation>
    <scope>NUCLEOTIDE SEQUENCE [LARGE SCALE GENOMIC DNA]</scope>
    <source>
        <strain evidence="18">DSM 9293</strain>
    </source>
</reference>
<keyword evidence="7 11" id="KW-0460">Magnesium</keyword>
<dbReference type="InterPro" id="IPR020810">
    <property type="entry name" value="Enolase_C"/>
</dbReference>
<feature type="binding site" evidence="11">
    <location>
        <position position="164"/>
    </location>
    <ligand>
        <name>(2R)-2-phosphoglycerate</name>
        <dbReference type="ChEBI" id="CHEBI:58289"/>
    </ligand>
</feature>
<dbReference type="HAMAP" id="MF_00318">
    <property type="entry name" value="Enolase"/>
    <property type="match status" value="1"/>
</dbReference>
<dbReference type="Gene3D" id="3.20.20.120">
    <property type="entry name" value="Enolase-like C-terminal domain"/>
    <property type="match status" value="1"/>
</dbReference>
<dbReference type="PANTHER" id="PTHR11902:SF1">
    <property type="entry name" value="ENOLASE"/>
    <property type="match status" value="1"/>
</dbReference>
<feature type="binding site" evidence="11">
    <location>
        <position position="366"/>
    </location>
    <ligand>
        <name>(2R)-2-phosphoglycerate</name>
        <dbReference type="ChEBI" id="CHEBI:58289"/>
    </ligand>
</feature>
<evidence type="ECO:0000256" key="9">
    <source>
        <dbReference type="ARBA" id="ARBA00023239"/>
    </source>
</evidence>
<dbReference type="Proteomes" id="UP000192660">
    <property type="component" value="Unassembled WGS sequence"/>
</dbReference>
<dbReference type="PRINTS" id="PR00148">
    <property type="entry name" value="ENOLASE"/>
</dbReference>
<comment type="cofactor">
    <cofactor evidence="14">
        <name>Mg(2+)</name>
        <dbReference type="ChEBI" id="CHEBI:18420"/>
    </cofactor>
    <text evidence="14">Mg(2+) is required for catalysis and for stabilizing the dimer.</text>
</comment>
<keyword evidence="5 11" id="KW-0964">Secreted</keyword>
<dbReference type="SUPFAM" id="SSF51604">
    <property type="entry name" value="Enolase C-terminal domain-like"/>
    <property type="match status" value="1"/>
</dbReference>
<dbReference type="GO" id="GO:0005576">
    <property type="term" value="C:extracellular region"/>
    <property type="evidence" value="ECO:0007669"/>
    <property type="project" value="UniProtKB-SubCell"/>
</dbReference>
<feature type="binding site" evidence="11 14">
    <location>
        <position position="284"/>
    </location>
    <ligand>
        <name>Mg(2+)</name>
        <dbReference type="ChEBI" id="CHEBI:18420"/>
    </ligand>
</feature>
<feature type="binding site" evidence="11">
    <location>
        <position position="387"/>
    </location>
    <ligand>
        <name>(2R)-2-phosphoglycerate</name>
        <dbReference type="ChEBI" id="CHEBI:58289"/>
    </ligand>
</feature>
<comment type="similarity">
    <text evidence="2 11">Belongs to the enolase family.</text>
</comment>
<dbReference type="CDD" id="cd03313">
    <property type="entry name" value="enolase"/>
    <property type="match status" value="1"/>
</dbReference>
<dbReference type="Gene3D" id="3.30.390.10">
    <property type="entry name" value="Enolase-like, N-terminal domain"/>
    <property type="match status" value="1"/>
</dbReference>
<dbReference type="NCBIfam" id="TIGR01060">
    <property type="entry name" value="eno"/>
    <property type="match status" value="1"/>
</dbReference>
<dbReference type="InterPro" id="IPR036849">
    <property type="entry name" value="Enolase-like_C_sf"/>
</dbReference>
<sequence>MRESISKIQAMEILDSRGNPTVEVYLELEDGTAVVSRVPSGASTGAHEAVELRDNDPSRYGGKGVSLAVKNVNEVIAPAFMGLPVTDQRAMDQRLVELDGDPQKARLGANAILGVSLAILQAGAKVHNQPLYRYIGGLGAQLLPVPLLNVLNGGAHADNNVDIQEFMLVPVGAATFREAMRMAQETYQMLKKILQEKNLRTAVGDEGGFAPDLKSNREALDLLLLAMERAGLKPGQDMVLALDVAATEIKQDEGYIFEGTLKTGTELIDYYHQLIRDYPIISIEDGLAEDDWDHWQLLTERLGDQVQLVGDDLFVTNTQRIQRGIEEGCSNAVLIKLNQIGTVSETLDAIRMTHQAGWNAIVSHRSGETEDTTIADLAVAVNGGQIKTGAPARGERIAKYNRLLTIEHNDPGLEYAGWEAFRR</sequence>
<evidence type="ECO:0000256" key="2">
    <source>
        <dbReference type="ARBA" id="ARBA00009604"/>
    </source>
</evidence>
<dbReference type="PIRSF" id="PIRSF001400">
    <property type="entry name" value="Enolase"/>
    <property type="match status" value="1"/>
</dbReference>
<evidence type="ECO:0000256" key="5">
    <source>
        <dbReference type="ARBA" id="ARBA00022525"/>
    </source>
</evidence>
<dbReference type="GO" id="GO:0000015">
    <property type="term" value="C:phosphopyruvate hydratase complex"/>
    <property type="evidence" value="ECO:0007669"/>
    <property type="project" value="InterPro"/>
</dbReference>
<dbReference type="InterPro" id="IPR000941">
    <property type="entry name" value="Enolase"/>
</dbReference>
<evidence type="ECO:0000256" key="13">
    <source>
        <dbReference type="PIRSR" id="PIRSR001400-2"/>
    </source>
</evidence>
<dbReference type="SMART" id="SM01192">
    <property type="entry name" value="Enolase_C"/>
    <property type="match status" value="1"/>
</dbReference>
<keyword evidence="18" id="KW-1185">Reference proteome</keyword>
<name>A0A1W1W918_SULTA</name>
<feature type="binding site" evidence="11 14">
    <location>
        <position position="243"/>
    </location>
    <ligand>
        <name>Mg(2+)</name>
        <dbReference type="ChEBI" id="CHEBI:18420"/>
    </ligand>
</feature>
<dbReference type="STRING" id="28034.BFX07_05180"/>
<feature type="active site" description="Proton acceptor" evidence="11 12">
    <location>
        <position position="336"/>
    </location>
</feature>
<dbReference type="SUPFAM" id="SSF54826">
    <property type="entry name" value="Enolase N-terminal domain-like"/>
    <property type="match status" value="1"/>
</dbReference>
<evidence type="ECO:0000256" key="4">
    <source>
        <dbReference type="ARBA" id="ARBA00017068"/>
    </source>
</evidence>
<feature type="binding site" evidence="13">
    <location>
        <position position="311"/>
    </location>
    <ligand>
        <name>substrate</name>
    </ligand>
</feature>
<evidence type="ECO:0000256" key="3">
    <source>
        <dbReference type="ARBA" id="ARBA00012058"/>
    </source>
</evidence>
<organism evidence="17 18">
    <name type="scientific">Sulfobacillus thermosulfidooxidans (strain DSM 9293 / VKM B-1269 / AT-1)</name>
    <dbReference type="NCBI Taxonomy" id="929705"/>
    <lineage>
        <taxon>Bacteria</taxon>
        <taxon>Bacillati</taxon>
        <taxon>Bacillota</taxon>
        <taxon>Clostridia</taxon>
        <taxon>Eubacteriales</taxon>
        <taxon>Clostridiales Family XVII. Incertae Sedis</taxon>
        <taxon>Sulfobacillus</taxon>
    </lineage>
</organism>
<comment type="cofactor">
    <cofactor evidence="11">
        <name>Mg(2+)</name>
        <dbReference type="ChEBI" id="CHEBI:18420"/>
    </cofactor>
    <text evidence="11">Binds a second Mg(2+) ion via substrate during catalysis.</text>
</comment>
<feature type="binding site" evidence="11 14">
    <location>
        <position position="311"/>
    </location>
    <ligand>
        <name>Mg(2+)</name>
        <dbReference type="ChEBI" id="CHEBI:18420"/>
    </ligand>
</feature>
<dbReference type="SFLD" id="SFLDG00178">
    <property type="entry name" value="enolase"/>
    <property type="match status" value="1"/>
</dbReference>
<feature type="active site" description="Proton donor" evidence="11 12">
    <location>
        <position position="206"/>
    </location>
</feature>
<dbReference type="InterPro" id="IPR029017">
    <property type="entry name" value="Enolase-like_N"/>
</dbReference>
<dbReference type="GO" id="GO:0000287">
    <property type="term" value="F:magnesium ion binding"/>
    <property type="evidence" value="ECO:0007669"/>
    <property type="project" value="UniProtKB-UniRule"/>
</dbReference>
<dbReference type="EC" id="4.2.1.11" evidence="3 11"/>